<sequence length="246" mass="26003">MTDHTKGFNAGRAEEVALGIAMSGHVRLWRGGEPSLWKIHDMSDSDELERLQGSGAISTNRFDRAHHRESASLDIANQVLCVGKTLASSHRGGLTHGHGIFIKVSPTNGTKKHPYQSWESVEDVIIRATDGAQARGEVLVVGKGPDPRAAGPSVLLSTSTVNAWTYSVVSASPAPTLGAWAEHESAPTDNRTTLVATLSPMSRGEAAELAAEALKEWGVEPFDVGIAYVVPIELLASPTSPALAGQ</sequence>
<comment type="caution">
    <text evidence="1">The sequence shown here is derived from an EMBL/GenBank/DDBJ whole genome shotgun (WGS) entry which is preliminary data.</text>
</comment>
<evidence type="ECO:0000313" key="2">
    <source>
        <dbReference type="Proteomes" id="UP000008363"/>
    </source>
</evidence>
<gene>
    <name evidence="1" type="ORF">GORHZ_111_00040</name>
</gene>
<dbReference type="EMBL" id="BAHC01000111">
    <property type="protein sequence ID" value="GAB90611.1"/>
    <property type="molecule type" value="Genomic_DNA"/>
</dbReference>
<keyword evidence="2" id="KW-1185">Reference proteome</keyword>
<evidence type="ECO:0000313" key="1">
    <source>
        <dbReference type="EMBL" id="GAB90611.1"/>
    </source>
</evidence>
<dbReference type="eggNOG" id="ENOG5031VZ7">
    <property type="taxonomic scope" value="Bacteria"/>
</dbReference>
<dbReference type="AlphaFoldDB" id="K6WA27"/>
<accession>K6WA27</accession>
<organism evidence="1 2">
    <name type="scientific">Gordonia rhizosphera NBRC 16068</name>
    <dbReference type="NCBI Taxonomy" id="1108045"/>
    <lineage>
        <taxon>Bacteria</taxon>
        <taxon>Bacillati</taxon>
        <taxon>Actinomycetota</taxon>
        <taxon>Actinomycetes</taxon>
        <taxon>Mycobacteriales</taxon>
        <taxon>Gordoniaceae</taxon>
        <taxon>Gordonia</taxon>
    </lineage>
</organism>
<dbReference type="Proteomes" id="UP000008363">
    <property type="component" value="Unassembled WGS sequence"/>
</dbReference>
<protein>
    <submittedName>
        <fullName evidence="1">Uncharacterized protein</fullName>
    </submittedName>
</protein>
<dbReference type="STRING" id="1108045.GORHZ_111_00040"/>
<name>K6WA27_9ACTN</name>
<proteinExistence type="predicted"/>
<reference evidence="1 2" key="1">
    <citation type="submission" date="2012-08" db="EMBL/GenBank/DDBJ databases">
        <title>Whole genome shotgun sequence of Gordonia rhizosphera NBRC 16068.</title>
        <authorList>
            <person name="Takarada H."/>
            <person name="Isaki S."/>
            <person name="Hosoyama A."/>
            <person name="Tsuchikane K."/>
            <person name="Katsumata H."/>
            <person name="Baba S."/>
            <person name="Ohji S."/>
            <person name="Yamazaki S."/>
            <person name="Fujita N."/>
        </authorList>
    </citation>
    <scope>NUCLEOTIDE SEQUENCE [LARGE SCALE GENOMIC DNA]</scope>
    <source>
        <strain evidence="1 2">NBRC 16068</strain>
    </source>
</reference>